<dbReference type="AlphaFoldDB" id="A0A239CVC4"/>
<dbReference type="GO" id="GO:0016717">
    <property type="term" value="F:oxidoreductase activity, acting on paired donors, with oxidation of a pair of donors resulting in the reduction of molecular oxygen to two molecules of water"/>
    <property type="evidence" value="ECO:0007669"/>
    <property type="project" value="TreeGrafter"/>
</dbReference>
<evidence type="ECO:0000256" key="1">
    <source>
        <dbReference type="SAM" id="Phobius"/>
    </source>
</evidence>
<sequence length="316" mass="35469">MTPGTTFLTRDEIRSLSARSDLWGAALVAHCWLVILAAAALFVWWPNVATFLLALMVIGSRQLGLAILMHEAAHNALFRTPWLNAFAGNWLCGAPILADLAAYRHYHLMHHRHTQTDRDPDLRLSKPFPTTRASLRRKLFRDITGQTGIKQRAAQILFAFRLVGETESVSSQDLAQAFGGPVLTRALIANAVLFAVFWTFGGWWLWPALWLLPLLTWFQLVLRIRNIAEHGAVAFCDDPLRNTRTTLAGPLARAFLAPYWVNFHLEHHLVMHVPAHNLPRLHALLRQKGVAARMTLAQGYGQVLREASARPDRPAA</sequence>
<accession>A0A239CVC4</accession>
<feature type="domain" description="Fatty acid desaturase" evidence="2">
    <location>
        <begin position="44"/>
        <end position="290"/>
    </location>
</feature>
<keyword evidence="1" id="KW-0812">Transmembrane</keyword>
<dbReference type="Proteomes" id="UP000198440">
    <property type="component" value="Unassembled WGS sequence"/>
</dbReference>
<dbReference type="GO" id="GO:0008610">
    <property type="term" value="P:lipid biosynthetic process"/>
    <property type="evidence" value="ECO:0007669"/>
    <property type="project" value="UniProtKB-ARBA"/>
</dbReference>
<evidence type="ECO:0000313" key="4">
    <source>
        <dbReference type="Proteomes" id="UP000198440"/>
    </source>
</evidence>
<name>A0A239CVC4_9RHOB</name>
<dbReference type="EMBL" id="FZON01000008">
    <property type="protein sequence ID" value="SNS23879.1"/>
    <property type="molecule type" value="Genomic_DNA"/>
</dbReference>
<protein>
    <submittedName>
        <fullName evidence="3">Fatty acid desaturase</fullName>
    </submittedName>
</protein>
<evidence type="ECO:0000259" key="2">
    <source>
        <dbReference type="Pfam" id="PF00487"/>
    </source>
</evidence>
<keyword evidence="1" id="KW-1133">Transmembrane helix</keyword>
<dbReference type="InterPro" id="IPR005804">
    <property type="entry name" value="FA_desaturase_dom"/>
</dbReference>
<dbReference type="PANTHER" id="PTHR19353">
    <property type="entry name" value="FATTY ACID DESATURASE 2"/>
    <property type="match status" value="1"/>
</dbReference>
<dbReference type="RefSeq" id="WP_089277000.1">
    <property type="nucleotide sequence ID" value="NZ_FZON01000008.1"/>
</dbReference>
<gene>
    <name evidence="3" type="ORF">SAMN04488078_100850</name>
</gene>
<dbReference type="InterPro" id="IPR012171">
    <property type="entry name" value="Fatty_acid_desaturase"/>
</dbReference>
<dbReference type="PANTHER" id="PTHR19353:SF19">
    <property type="entry name" value="DELTA(5) FATTY ACID DESATURASE C-RELATED"/>
    <property type="match status" value="1"/>
</dbReference>
<dbReference type="Pfam" id="PF00487">
    <property type="entry name" value="FA_desaturase"/>
    <property type="match status" value="1"/>
</dbReference>
<feature type="transmembrane region" description="Helical" evidence="1">
    <location>
        <begin position="178"/>
        <end position="198"/>
    </location>
</feature>
<feature type="transmembrane region" description="Helical" evidence="1">
    <location>
        <begin position="22"/>
        <end position="44"/>
    </location>
</feature>
<evidence type="ECO:0000313" key="3">
    <source>
        <dbReference type="EMBL" id="SNS23879.1"/>
    </source>
</evidence>
<reference evidence="3 4" key="1">
    <citation type="submission" date="2017-06" db="EMBL/GenBank/DDBJ databases">
        <authorList>
            <person name="Kim H.J."/>
            <person name="Triplett B.A."/>
        </authorList>
    </citation>
    <scope>NUCLEOTIDE SEQUENCE [LARGE SCALE GENOMIC DNA]</scope>
    <source>
        <strain evidence="3 4">DSM 11445</strain>
    </source>
</reference>
<dbReference type="GO" id="GO:0016020">
    <property type="term" value="C:membrane"/>
    <property type="evidence" value="ECO:0007669"/>
    <property type="project" value="TreeGrafter"/>
</dbReference>
<dbReference type="OrthoDB" id="9792534at2"/>
<organism evidence="3 4">
    <name type="scientific">Antarctobacter heliothermus</name>
    <dbReference type="NCBI Taxonomy" id="74033"/>
    <lineage>
        <taxon>Bacteria</taxon>
        <taxon>Pseudomonadati</taxon>
        <taxon>Pseudomonadota</taxon>
        <taxon>Alphaproteobacteria</taxon>
        <taxon>Rhodobacterales</taxon>
        <taxon>Roseobacteraceae</taxon>
        <taxon>Antarctobacter</taxon>
    </lineage>
</organism>
<keyword evidence="1" id="KW-0472">Membrane</keyword>
<proteinExistence type="predicted"/>
<dbReference type="CDD" id="cd03510">
    <property type="entry name" value="Rhizobitoxine-FADS-like"/>
    <property type="match status" value="1"/>
</dbReference>
<feature type="transmembrane region" description="Helical" evidence="1">
    <location>
        <begin position="51"/>
        <end position="70"/>
    </location>
</feature>